<dbReference type="Pfam" id="PF05635">
    <property type="entry name" value="23S_rRNA_IVP"/>
    <property type="match status" value="1"/>
</dbReference>
<comment type="caution">
    <text evidence="1">The sequence shown here is derived from an EMBL/GenBank/DDBJ whole genome shotgun (WGS) entry which is preliminary data.</text>
</comment>
<dbReference type="Proteomes" id="UP000033982">
    <property type="component" value="Unassembled WGS sequence"/>
</dbReference>
<dbReference type="PANTHER" id="PTHR38471">
    <property type="entry name" value="FOUR HELIX BUNDLE PROTEIN"/>
    <property type="match status" value="1"/>
</dbReference>
<gene>
    <name evidence="1" type="ORF">UY58_C0015G0003</name>
</gene>
<name>A0A0G1ZCL4_9BACT</name>
<dbReference type="PANTHER" id="PTHR38471:SF2">
    <property type="entry name" value="FOUR HELIX BUNDLE PROTEIN"/>
    <property type="match status" value="1"/>
</dbReference>
<reference evidence="1 2" key="1">
    <citation type="journal article" date="2015" name="Nature">
        <title>rRNA introns, odd ribosomes, and small enigmatic genomes across a large radiation of phyla.</title>
        <authorList>
            <person name="Brown C.T."/>
            <person name="Hug L.A."/>
            <person name="Thomas B.C."/>
            <person name="Sharon I."/>
            <person name="Castelle C.J."/>
            <person name="Singh A."/>
            <person name="Wilkins M.J."/>
            <person name="Williams K.H."/>
            <person name="Banfield J.F."/>
        </authorList>
    </citation>
    <scope>NUCLEOTIDE SEQUENCE [LARGE SCALE GENOMIC DNA]</scope>
</reference>
<dbReference type="NCBIfam" id="TIGR02436">
    <property type="entry name" value="four helix bundle protein"/>
    <property type="match status" value="1"/>
</dbReference>
<dbReference type="GO" id="GO:0005840">
    <property type="term" value="C:ribosome"/>
    <property type="evidence" value="ECO:0007669"/>
    <property type="project" value="UniProtKB-KW"/>
</dbReference>
<keyword evidence="1" id="KW-0689">Ribosomal protein</keyword>
<dbReference type="AlphaFoldDB" id="A0A0G1ZCL4"/>
<dbReference type="InterPro" id="IPR012657">
    <property type="entry name" value="23S_rRNA-intervening_sequence"/>
</dbReference>
<dbReference type="Gene3D" id="1.20.1440.60">
    <property type="entry name" value="23S rRNA-intervening sequence"/>
    <property type="match status" value="1"/>
</dbReference>
<keyword evidence="1" id="KW-0687">Ribonucleoprotein</keyword>
<dbReference type="EMBL" id="LCQN01000015">
    <property type="protein sequence ID" value="KKW16919.1"/>
    <property type="molecule type" value="Genomic_DNA"/>
</dbReference>
<accession>A0A0G1ZCL4</accession>
<proteinExistence type="predicted"/>
<dbReference type="InterPro" id="IPR036583">
    <property type="entry name" value="23S_rRNA_IVS_sf"/>
</dbReference>
<evidence type="ECO:0000313" key="1">
    <source>
        <dbReference type="EMBL" id="KKW16919.1"/>
    </source>
</evidence>
<sequence>MQDMEEKIKRFQDLFAWQEAHQLALLVYKISKEFPKEELFALTSQIRRAVISVPSNIAEGYGRPSGKDRVHFFWIAKGSLLEVESQFLIAKDLGYIKNTLFEKMFVSQLEKTDKILTGLIKKTR</sequence>
<organism evidence="1 2">
    <name type="scientific">Candidatus Magasanikbacteria bacterium GW2011_GWA2_50_22</name>
    <dbReference type="NCBI Taxonomy" id="1619043"/>
    <lineage>
        <taxon>Bacteria</taxon>
        <taxon>Candidatus Magasanikiibacteriota</taxon>
    </lineage>
</organism>
<protein>
    <submittedName>
        <fullName evidence="1">Ribosomal protein S23</fullName>
    </submittedName>
</protein>
<evidence type="ECO:0000313" key="2">
    <source>
        <dbReference type="Proteomes" id="UP000033982"/>
    </source>
</evidence>
<dbReference type="CDD" id="cd16377">
    <property type="entry name" value="23S_rRNA_IVP_like"/>
    <property type="match status" value="1"/>
</dbReference>
<dbReference type="SUPFAM" id="SSF158446">
    <property type="entry name" value="IVS-encoded protein-like"/>
    <property type="match status" value="1"/>
</dbReference>